<dbReference type="Proteomes" id="UP001500879">
    <property type="component" value="Unassembled WGS sequence"/>
</dbReference>
<evidence type="ECO:0000256" key="5">
    <source>
        <dbReference type="ARBA" id="ARBA00024484"/>
    </source>
</evidence>
<sequence>MVMSATTVCEAFQATVAARPDAVALRTPGDGQRITWGEYGSRVRRIAAGLAALGVRRGDLVALMLRNRPEFHLADMAVLHLGAIPFSVYNTSSAEQLRYLFGHAGATVLITEETFLDRVRSVRGRTGLRHLIGVDGAGEDVLSLEQVETLDGGLDFEASWRAVRPEDLLTVIYTSGTTGPPKGVEITHANQLAMYGARQRVNPLRPGDTTLSYLPSAHAVDRLVTHYSAVASGTQITSLADASQLAPALRETRPTLFVGVPRVWEKFRAALLAGIAAEPDGARRAAALEAIETGRARVRAERAALTGSGPGPDAGLLARHARAEEAVLAPLRALLGMDRLRTAAAGAAPCAPAVLEFFTALGVPVREGWGMTELSGLSSLDPPDTSRPGTVGRTLPGVELKLAGDGELLARGPVVMRGYRNAPERTAEVIDAEGWLHTGDIATIDGDGYVSIVGRKKELIINAAGKNMSPAVIESAVKSAGPLIGQCVCVGDGRPYDVALIVLDPDARAAFARAHGLPDASPAALAADPRVRRAVAEAVDQGNARLSRVEQIKRFAVLPVDWLPDSDELTPTMKLRRRAIAEKYAGQINALYERADARPATTS</sequence>
<dbReference type="Gene3D" id="3.40.50.12780">
    <property type="entry name" value="N-terminal domain of ligase-like"/>
    <property type="match status" value="1"/>
</dbReference>
<dbReference type="GO" id="GO:0016874">
    <property type="term" value="F:ligase activity"/>
    <property type="evidence" value="ECO:0007669"/>
    <property type="project" value="UniProtKB-KW"/>
</dbReference>
<evidence type="ECO:0000259" key="7">
    <source>
        <dbReference type="Pfam" id="PF00501"/>
    </source>
</evidence>
<comment type="caution">
    <text evidence="8">The sequence shown here is derived from an EMBL/GenBank/DDBJ whole genome shotgun (WGS) entry which is preliminary data.</text>
</comment>
<dbReference type="EMBL" id="BAAABX010000012">
    <property type="protein sequence ID" value="GAA0393989.1"/>
    <property type="molecule type" value="Genomic_DNA"/>
</dbReference>
<organism evidence="8 9">
    <name type="scientific">Streptomyces luteireticuli</name>
    <dbReference type="NCBI Taxonomy" id="173858"/>
    <lineage>
        <taxon>Bacteria</taxon>
        <taxon>Bacillati</taxon>
        <taxon>Actinomycetota</taxon>
        <taxon>Actinomycetes</taxon>
        <taxon>Kitasatosporales</taxon>
        <taxon>Streptomycetaceae</taxon>
        <taxon>Streptomyces</taxon>
    </lineage>
</organism>
<dbReference type="Pfam" id="PF23562">
    <property type="entry name" value="AMP-binding_C_3"/>
    <property type="match status" value="1"/>
</dbReference>
<reference evidence="8 9" key="1">
    <citation type="journal article" date="2019" name="Int. J. Syst. Evol. Microbiol.">
        <title>The Global Catalogue of Microorganisms (GCM) 10K type strain sequencing project: providing services to taxonomists for standard genome sequencing and annotation.</title>
        <authorList>
            <consortium name="The Broad Institute Genomics Platform"/>
            <consortium name="The Broad Institute Genome Sequencing Center for Infectious Disease"/>
            <person name="Wu L."/>
            <person name="Ma J."/>
        </authorList>
    </citation>
    <scope>NUCLEOTIDE SEQUENCE [LARGE SCALE GENOMIC DNA]</scope>
    <source>
        <strain evidence="8 9">JCM 4788</strain>
    </source>
</reference>
<dbReference type="Pfam" id="PF00501">
    <property type="entry name" value="AMP-binding"/>
    <property type="match status" value="1"/>
</dbReference>
<dbReference type="CDD" id="cd05907">
    <property type="entry name" value="VL_LC_FACS_like"/>
    <property type="match status" value="1"/>
</dbReference>
<comment type="catalytic activity">
    <reaction evidence="5">
        <text>a long-chain fatty acid + ATP + CoA = a long-chain fatty acyl-CoA + AMP + diphosphate</text>
        <dbReference type="Rhea" id="RHEA:15421"/>
        <dbReference type="ChEBI" id="CHEBI:30616"/>
        <dbReference type="ChEBI" id="CHEBI:33019"/>
        <dbReference type="ChEBI" id="CHEBI:57287"/>
        <dbReference type="ChEBI" id="CHEBI:57560"/>
        <dbReference type="ChEBI" id="CHEBI:83139"/>
        <dbReference type="ChEBI" id="CHEBI:456215"/>
        <dbReference type="EC" id="6.2.1.3"/>
    </reaction>
    <physiologicalReaction direction="left-to-right" evidence="5">
        <dbReference type="Rhea" id="RHEA:15422"/>
    </physiologicalReaction>
</comment>
<keyword evidence="2 8" id="KW-0436">Ligase</keyword>
<dbReference type="PANTHER" id="PTHR43272:SF32">
    <property type="entry name" value="AMP-DEPENDENT SYNTHETASE_LIGASE DOMAIN-CONTAINING PROTEIN"/>
    <property type="match status" value="1"/>
</dbReference>
<dbReference type="Gene3D" id="3.30.300.30">
    <property type="match status" value="1"/>
</dbReference>
<dbReference type="SUPFAM" id="SSF56801">
    <property type="entry name" value="Acetyl-CoA synthetase-like"/>
    <property type="match status" value="1"/>
</dbReference>
<evidence type="ECO:0000313" key="8">
    <source>
        <dbReference type="EMBL" id="GAA0393989.1"/>
    </source>
</evidence>
<keyword evidence="4" id="KW-0443">Lipid metabolism</keyword>
<keyword evidence="3" id="KW-0276">Fatty acid metabolism</keyword>
<comment type="similarity">
    <text evidence="1">Belongs to the ATP-dependent AMP-binding enzyme family.</text>
</comment>
<keyword evidence="9" id="KW-1185">Reference proteome</keyword>
<feature type="domain" description="AMP-dependent synthetase/ligase" evidence="7">
    <location>
        <begin position="12"/>
        <end position="419"/>
    </location>
</feature>
<name>A0ABN0YFN2_9ACTN</name>
<evidence type="ECO:0000256" key="1">
    <source>
        <dbReference type="ARBA" id="ARBA00006432"/>
    </source>
</evidence>
<evidence type="ECO:0000256" key="3">
    <source>
        <dbReference type="ARBA" id="ARBA00022832"/>
    </source>
</evidence>
<protein>
    <recommendedName>
        <fullName evidence="6">Acyl-CoA synthetase</fullName>
    </recommendedName>
</protein>
<proteinExistence type="inferred from homology"/>
<dbReference type="InterPro" id="IPR045851">
    <property type="entry name" value="AMP-bd_C_sf"/>
</dbReference>
<dbReference type="InterPro" id="IPR000873">
    <property type="entry name" value="AMP-dep_synth/lig_dom"/>
</dbReference>
<evidence type="ECO:0000313" key="9">
    <source>
        <dbReference type="Proteomes" id="UP001500879"/>
    </source>
</evidence>
<dbReference type="InterPro" id="IPR020845">
    <property type="entry name" value="AMP-binding_CS"/>
</dbReference>
<evidence type="ECO:0000256" key="2">
    <source>
        <dbReference type="ARBA" id="ARBA00022598"/>
    </source>
</evidence>
<gene>
    <name evidence="8" type="primary">fadD11</name>
    <name evidence="8" type="ORF">GCM10010357_13580</name>
</gene>
<evidence type="ECO:0000256" key="6">
    <source>
        <dbReference type="ARBA" id="ARBA00032875"/>
    </source>
</evidence>
<accession>A0ABN0YFN2</accession>
<dbReference type="InterPro" id="IPR042099">
    <property type="entry name" value="ANL_N_sf"/>
</dbReference>
<evidence type="ECO:0000256" key="4">
    <source>
        <dbReference type="ARBA" id="ARBA00023098"/>
    </source>
</evidence>
<dbReference type="PROSITE" id="PS00455">
    <property type="entry name" value="AMP_BINDING"/>
    <property type="match status" value="1"/>
</dbReference>
<dbReference type="PANTHER" id="PTHR43272">
    <property type="entry name" value="LONG-CHAIN-FATTY-ACID--COA LIGASE"/>
    <property type="match status" value="1"/>
</dbReference>